<keyword evidence="4" id="KW-1003">Cell membrane</keyword>
<keyword evidence="10" id="KW-1185">Reference proteome</keyword>
<dbReference type="PANTHER" id="PTHR36838:SF1">
    <property type="entry name" value="SLR1864 PROTEIN"/>
    <property type="match status" value="1"/>
</dbReference>
<keyword evidence="3" id="KW-0813">Transport</keyword>
<sequence length="328" mass="34814">MGKMLQIFMEVLLGIFPIFAIIGIGYKLQGAHWFSTSFSAELSRLIMKIALPASIFTSVIRQLDASKLAFFGGGLVLGGAAILLSYAAGFLLCRLFKVRHGRRGTFINTFANANTIFIGMPLNLALFGPQGESAFLAYYVLNTLSTWAFGSFLITGDPTEAGSLQERNPKSTLKQVLSPPLLAFFAALLLILGNVGIPVAVLTTTQYLGSLVTPLALLYIGIVLYHAGLASLRMDRDTALALVGKFAVAPFAMILVLMAAAQGGVTLDATEKGTFIMQSAVPALTVLPVLAHEGKGDVHYATSLVAFSTLLFAGVAPVMMLIIDHLPG</sequence>
<evidence type="ECO:0000313" key="10">
    <source>
        <dbReference type="Proteomes" id="UP000007093"/>
    </source>
</evidence>
<evidence type="ECO:0000256" key="8">
    <source>
        <dbReference type="SAM" id="Phobius"/>
    </source>
</evidence>
<accession>G4Q2N2</accession>
<dbReference type="InterPro" id="IPR038770">
    <property type="entry name" value="Na+/solute_symporter_sf"/>
</dbReference>
<feature type="transmembrane region" description="Helical" evidence="8">
    <location>
        <begin position="176"/>
        <end position="201"/>
    </location>
</feature>
<dbReference type="PANTHER" id="PTHR36838">
    <property type="entry name" value="AUXIN EFFLUX CARRIER FAMILY PROTEIN"/>
    <property type="match status" value="1"/>
</dbReference>
<feature type="transmembrane region" description="Helical" evidence="8">
    <location>
        <begin position="69"/>
        <end position="93"/>
    </location>
</feature>
<dbReference type="eggNOG" id="COG0679">
    <property type="taxonomic scope" value="Bacteria"/>
</dbReference>
<evidence type="ECO:0000256" key="6">
    <source>
        <dbReference type="ARBA" id="ARBA00022989"/>
    </source>
</evidence>
<keyword evidence="6 8" id="KW-1133">Transmembrane helix</keyword>
<protein>
    <submittedName>
        <fullName evidence="9">Malate transporter</fullName>
    </submittedName>
</protein>
<dbReference type="Proteomes" id="UP000007093">
    <property type="component" value="Chromosome"/>
</dbReference>
<dbReference type="InterPro" id="IPR004776">
    <property type="entry name" value="Mem_transp_PIN-like"/>
</dbReference>
<evidence type="ECO:0000256" key="7">
    <source>
        <dbReference type="ARBA" id="ARBA00023136"/>
    </source>
</evidence>
<dbReference type="EMBL" id="CP003058">
    <property type="protein sequence ID" value="AEQ22688.1"/>
    <property type="molecule type" value="Genomic_DNA"/>
</dbReference>
<feature type="transmembrane region" description="Helical" evidence="8">
    <location>
        <begin position="239"/>
        <end position="261"/>
    </location>
</feature>
<evidence type="ECO:0000256" key="5">
    <source>
        <dbReference type="ARBA" id="ARBA00022692"/>
    </source>
</evidence>
<evidence type="ECO:0000256" key="3">
    <source>
        <dbReference type="ARBA" id="ARBA00022448"/>
    </source>
</evidence>
<dbReference type="Gene3D" id="1.20.1530.20">
    <property type="match status" value="1"/>
</dbReference>
<proteinExistence type="inferred from homology"/>
<evidence type="ECO:0000256" key="1">
    <source>
        <dbReference type="ARBA" id="ARBA00004651"/>
    </source>
</evidence>
<comment type="subcellular location">
    <subcellularLocation>
        <location evidence="1">Cell membrane</location>
        <topology evidence="1">Multi-pass membrane protein</topology>
    </subcellularLocation>
</comment>
<organism evidence="9 10">
    <name type="scientific">Acidaminococcus intestini (strain RyC-MR95)</name>
    <dbReference type="NCBI Taxonomy" id="568816"/>
    <lineage>
        <taxon>Bacteria</taxon>
        <taxon>Bacillati</taxon>
        <taxon>Bacillota</taxon>
        <taxon>Negativicutes</taxon>
        <taxon>Acidaminococcales</taxon>
        <taxon>Acidaminococcaceae</taxon>
        <taxon>Acidaminococcus</taxon>
    </lineage>
</organism>
<feature type="transmembrane region" description="Helical" evidence="8">
    <location>
        <begin position="6"/>
        <end position="24"/>
    </location>
</feature>
<feature type="transmembrane region" description="Helical" evidence="8">
    <location>
        <begin position="207"/>
        <end position="227"/>
    </location>
</feature>
<evidence type="ECO:0000256" key="4">
    <source>
        <dbReference type="ARBA" id="ARBA00022475"/>
    </source>
</evidence>
<comment type="similarity">
    <text evidence="2">Belongs to the auxin efflux carrier (TC 2.A.69) family.</text>
</comment>
<evidence type="ECO:0000256" key="2">
    <source>
        <dbReference type="ARBA" id="ARBA00010145"/>
    </source>
</evidence>
<dbReference type="GO" id="GO:0005886">
    <property type="term" value="C:plasma membrane"/>
    <property type="evidence" value="ECO:0007669"/>
    <property type="project" value="UniProtKB-SubCell"/>
</dbReference>
<feature type="transmembrane region" description="Helical" evidence="8">
    <location>
        <begin position="303"/>
        <end position="323"/>
    </location>
</feature>
<dbReference type="Pfam" id="PF03547">
    <property type="entry name" value="Mem_trans"/>
    <property type="match status" value="1"/>
</dbReference>
<dbReference type="PATRIC" id="fig|568816.4.peg.1427"/>
<keyword evidence="7 8" id="KW-0472">Membrane</keyword>
<dbReference type="AlphaFoldDB" id="G4Q2N2"/>
<dbReference type="STRING" id="568816.Acin_1468"/>
<gene>
    <name evidence="9" type="ordered locus">Acin_1468</name>
</gene>
<dbReference type="InParanoid" id="G4Q2N2"/>
<dbReference type="GO" id="GO:0055085">
    <property type="term" value="P:transmembrane transport"/>
    <property type="evidence" value="ECO:0007669"/>
    <property type="project" value="InterPro"/>
</dbReference>
<dbReference type="KEGG" id="ain:Acin_1468"/>
<feature type="transmembrane region" description="Helical" evidence="8">
    <location>
        <begin position="136"/>
        <end position="155"/>
    </location>
</feature>
<reference evidence="9 10" key="1">
    <citation type="journal article" date="2011" name="J. Bacteriol.">
        <title>Complete genome sequence of Acidaminococcus intestini RYC-MR95, a Gram-negative bacterium from the phylum Firmicutes.</title>
        <authorList>
            <person name="D'Auria G."/>
            <person name="Galan J.C."/>
            <person name="Rodriguez-Alcayna M."/>
            <person name="Moya A."/>
            <person name="Baquero F."/>
            <person name="Latorre A."/>
        </authorList>
    </citation>
    <scope>NUCLEOTIDE SEQUENCE [LARGE SCALE GENOMIC DNA]</scope>
    <source>
        <strain evidence="9 10">RyC-MR95</strain>
    </source>
</reference>
<dbReference type="HOGENOM" id="CLU_056175_1_2_9"/>
<name>G4Q2N2_ACIIR</name>
<feature type="transmembrane region" description="Helical" evidence="8">
    <location>
        <begin position="273"/>
        <end position="291"/>
    </location>
</feature>
<feature type="transmembrane region" description="Helical" evidence="8">
    <location>
        <begin position="105"/>
        <end position="124"/>
    </location>
</feature>
<evidence type="ECO:0000313" key="9">
    <source>
        <dbReference type="EMBL" id="AEQ22688.1"/>
    </source>
</evidence>
<keyword evidence="5 8" id="KW-0812">Transmembrane</keyword>